<keyword evidence="2" id="KW-1185">Reference proteome</keyword>
<dbReference type="EMBL" id="JBHUHZ010000001">
    <property type="protein sequence ID" value="MFD2161357.1"/>
    <property type="molecule type" value="Genomic_DNA"/>
</dbReference>
<reference evidence="2" key="1">
    <citation type="journal article" date="2019" name="Int. J. Syst. Evol. Microbiol.">
        <title>The Global Catalogue of Microorganisms (GCM) 10K type strain sequencing project: providing services to taxonomists for standard genome sequencing and annotation.</title>
        <authorList>
            <consortium name="The Broad Institute Genomics Platform"/>
            <consortium name="The Broad Institute Genome Sequencing Center for Infectious Disease"/>
            <person name="Wu L."/>
            <person name="Ma J."/>
        </authorList>
    </citation>
    <scope>NUCLEOTIDE SEQUENCE [LARGE SCALE GENOMIC DNA]</scope>
    <source>
        <strain evidence="2">KCTC 42217</strain>
    </source>
</reference>
<gene>
    <name evidence="1" type="ORF">ACFSJU_03080</name>
</gene>
<protein>
    <submittedName>
        <fullName evidence="1">IPExxxVDY family protein</fullName>
    </submittedName>
</protein>
<evidence type="ECO:0000313" key="1">
    <source>
        <dbReference type="EMBL" id="MFD2161357.1"/>
    </source>
</evidence>
<proteinExistence type="predicted"/>
<name>A0ABW4ZHN8_9SPHI</name>
<dbReference type="NCBIfam" id="NF033205">
    <property type="entry name" value="IPExxxVDY"/>
    <property type="match status" value="1"/>
</dbReference>
<dbReference type="RefSeq" id="WP_255899536.1">
    <property type="nucleotide sequence ID" value="NZ_JAFMZO010000001.1"/>
</dbReference>
<dbReference type="Proteomes" id="UP001597387">
    <property type="component" value="Unassembled WGS sequence"/>
</dbReference>
<evidence type="ECO:0000313" key="2">
    <source>
        <dbReference type="Proteomes" id="UP001597387"/>
    </source>
</evidence>
<accession>A0ABW4ZHN8</accession>
<sequence>MNRLTLKYELDLDFVLIAITSQLKDYMLCFKLNRQLNINLYKIDELVIESNSNEIFFSRYQYQIPESETDVYLLANKGDQGYLIPEMKRVDYFILIRNYISEEEVEQMIDDINKLPEILAAIEVDPRKLKSKENLIF</sequence>
<dbReference type="InterPro" id="IPR047690">
    <property type="entry name" value="IPExxxVDY_fam"/>
</dbReference>
<comment type="caution">
    <text evidence="1">The sequence shown here is derived from an EMBL/GenBank/DDBJ whole genome shotgun (WGS) entry which is preliminary data.</text>
</comment>
<organism evidence="1 2">
    <name type="scientific">Paradesertivirga mongoliensis</name>
    <dbReference type="NCBI Taxonomy" id="2100740"/>
    <lineage>
        <taxon>Bacteria</taxon>
        <taxon>Pseudomonadati</taxon>
        <taxon>Bacteroidota</taxon>
        <taxon>Sphingobacteriia</taxon>
        <taxon>Sphingobacteriales</taxon>
        <taxon>Sphingobacteriaceae</taxon>
        <taxon>Paradesertivirga</taxon>
    </lineage>
</organism>